<accession>A0A0B7GS95</accession>
<evidence type="ECO:0000256" key="4">
    <source>
        <dbReference type="ARBA" id="ARBA00022692"/>
    </source>
</evidence>
<keyword evidence="4 7" id="KW-0812">Transmembrane</keyword>
<dbReference type="SUPFAM" id="SSF158472">
    <property type="entry name" value="HAMP domain-like"/>
    <property type="match status" value="1"/>
</dbReference>
<dbReference type="InterPro" id="IPR029151">
    <property type="entry name" value="Sensor-like_sf"/>
</dbReference>
<dbReference type="CDD" id="cd06225">
    <property type="entry name" value="HAMP"/>
    <property type="match status" value="1"/>
</dbReference>
<dbReference type="Gene3D" id="6.10.340.10">
    <property type="match status" value="1"/>
</dbReference>
<dbReference type="Proteomes" id="UP000042527">
    <property type="component" value="Unassembled WGS sequence"/>
</dbReference>
<proteinExistence type="predicted"/>
<sequence length="353" mass="39073">MRRLLISLYGFILGLLALIIAQKAVSEKVETHLVDKAKDTALIINGRIDGFFQFLESLARSPVLTSPSVQLVEKTKYLNAQLSFNKTLLQLNFYDLSGIRSTNDGKQINVSDRNWFQSAAQGKAFVSEPLISRSLDTLMIIFAVPVYDNADKKIIGVVNATVNGVWLSEHIKDITIGETGYCYIIGLTGTTIADREIEVVKKQENSIEQAKTNSSFETIADFEKKAMKETEPSADYFYWEGEWEIASFAKMQNTGWTVIISAPVYEFMGTIKTLRATIAVTGSIILLIALGSVFFTAHTIIKPITATVNALRNIAQGDGDLTVYLPVTGNDEVTDLADYFNQTIKKSANLLNK</sequence>
<evidence type="ECO:0000256" key="3">
    <source>
        <dbReference type="ARBA" id="ARBA00022500"/>
    </source>
</evidence>
<reference evidence="10" key="1">
    <citation type="submission" date="2015-01" db="EMBL/GenBank/DDBJ databases">
        <authorList>
            <person name="Manzoor Shahid"/>
            <person name="Zubair Saima"/>
        </authorList>
    </citation>
    <scope>NUCLEOTIDE SEQUENCE [LARGE SCALE GENOMIC DNA]</scope>
    <source>
        <strain evidence="10">V1</strain>
    </source>
</reference>
<dbReference type="PROSITE" id="PS50885">
    <property type="entry name" value="HAMP"/>
    <property type="match status" value="1"/>
</dbReference>
<feature type="domain" description="HAMP" evidence="8">
    <location>
        <begin position="298"/>
        <end position="352"/>
    </location>
</feature>
<dbReference type="SMART" id="SM00304">
    <property type="entry name" value="HAMP"/>
    <property type="match status" value="1"/>
</dbReference>
<comment type="subcellular location">
    <subcellularLocation>
        <location evidence="1">Cell membrane</location>
        <topology evidence="1">Multi-pass membrane protein</topology>
    </subcellularLocation>
</comment>
<gene>
    <name evidence="9" type="ORF">TPHV1_170064</name>
</gene>
<name>A0A0B7GS95_TREPH</name>
<protein>
    <submittedName>
        <fullName evidence="9">Cache domain protein</fullName>
    </submittedName>
</protein>
<keyword evidence="2" id="KW-1003">Cell membrane</keyword>
<dbReference type="SUPFAM" id="SSF103190">
    <property type="entry name" value="Sensory domain-like"/>
    <property type="match status" value="1"/>
</dbReference>
<dbReference type="GO" id="GO:0006935">
    <property type="term" value="P:chemotaxis"/>
    <property type="evidence" value="ECO:0007669"/>
    <property type="project" value="UniProtKB-KW"/>
</dbReference>
<evidence type="ECO:0000256" key="6">
    <source>
        <dbReference type="ARBA" id="ARBA00023136"/>
    </source>
</evidence>
<dbReference type="PANTHER" id="PTHR32089:SF112">
    <property type="entry name" value="LYSOZYME-LIKE PROTEIN-RELATED"/>
    <property type="match status" value="1"/>
</dbReference>
<evidence type="ECO:0000313" key="9">
    <source>
        <dbReference type="EMBL" id="CEM61333.1"/>
    </source>
</evidence>
<keyword evidence="3" id="KW-0145">Chemotaxis</keyword>
<evidence type="ECO:0000313" key="10">
    <source>
        <dbReference type="Proteomes" id="UP000042527"/>
    </source>
</evidence>
<keyword evidence="5 7" id="KW-1133">Transmembrane helix</keyword>
<dbReference type="CDD" id="cd12912">
    <property type="entry name" value="PDC2_MCP_like"/>
    <property type="match status" value="1"/>
</dbReference>
<dbReference type="Gene3D" id="3.30.450.20">
    <property type="entry name" value="PAS domain"/>
    <property type="match status" value="1"/>
</dbReference>
<evidence type="ECO:0000256" key="1">
    <source>
        <dbReference type="ARBA" id="ARBA00004651"/>
    </source>
</evidence>
<keyword evidence="10" id="KW-1185">Reference proteome</keyword>
<keyword evidence="6 7" id="KW-0472">Membrane</keyword>
<feature type="transmembrane region" description="Helical" evidence="7">
    <location>
        <begin position="276"/>
        <end position="297"/>
    </location>
</feature>
<dbReference type="PANTHER" id="PTHR32089">
    <property type="entry name" value="METHYL-ACCEPTING CHEMOTAXIS PROTEIN MCPB"/>
    <property type="match status" value="1"/>
</dbReference>
<evidence type="ECO:0000259" key="8">
    <source>
        <dbReference type="PROSITE" id="PS50885"/>
    </source>
</evidence>
<dbReference type="GO" id="GO:0007165">
    <property type="term" value="P:signal transduction"/>
    <property type="evidence" value="ECO:0007669"/>
    <property type="project" value="InterPro"/>
</dbReference>
<dbReference type="AlphaFoldDB" id="A0A0B7GS95"/>
<dbReference type="GO" id="GO:0005886">
    <property type="term" value="C:plasma membrane"/>
    <property type="evidence" value="ECO:0007669"/>
    <property type="project" value="UniProtKB-SubCell"/>
</dbReference>
<dbReference type="Pfam" id="PF02743">
    <property type="entry name" value="dCache_1"/>
    <property type="match status" value="1"/>
</dbReference>
<dbReference type="CDD" id="cd12914">
    <property type="entry name" value="PDC1_DGC_like"/>
    <property type="match status" value="1"/>
</dbReference>
<organism evidence="9 10">
    <name type="scientific">Treponema phagedenis</name>
    <dbReference type="NCBI Taxonomy" id="162"/>
    <lineage>
        <taxon>Bacteria</taxon>
        <taxon>Pseudomonadati</taxon>
        <taxon>Spirochaetota</taxon>
        <taxon>Spirochaetia</taxon>
        <taxon>Spirochaetales</taxon>
        <taxon>Treponemataceae</taxon>
        <taxon>Treponema</taxon>
    </lineage>
</organism>
<dbReference type="InterPro" id="IPR033479">
    <property type="entry name" value="dCache_1"/>
</dbReference>
<evidence type="ECO:0000256" key="5">
    <source>
        <dbReference type="ARBA" id="ARBA00022989"/>
    </source>
</evidence>
<dbReference type="Pfam" id="PF00672">
    <property type="entry name" value="HAMP"/>
    <property type="match status" value="1"/>
</dbReference>
<evidence type="ECO:0000256" key="7">
    <source>
        <dbReference type="SAM" id="Phobius"/>
    </source>
</evidence>
<dbReference type="InterPro" id="IPR003660">
    <property type="entry name" value="HAMP_dom"/>
</dbReference>
<dbReference type="EMBL" id="CDNC01000009">
    <property type="protein sequence ID" value="CEM61333.1"/>
    <property type="molecule type" value="Genomic_DNA"/>
</dbReference>
<evidence type="ECO:0000256" key="2">
    <source>
        <dbReference type="ARBA" id="ARBA00022475"/>
    </source>
</evidence>